<sequence>MMDKIQSEDAALVQNALLAKLDEVLDPGNDCFSVDAVDDIMRQFHNTAGDEKEKLRKKDQKFVNGIELLKQFIARQGYMPQNTALAFKLIAALLTIVEHILWELKKEKGDPPKPEQPPRP</sequence>
<dbReference type="RefSeq" id="WP_152647381.1">
    <property type="nucleotide sequence ID" value="NZ_CP059733.1"/>
</dbReference>
<proteinExistence type="predicted"/>
<keyword evidence="2" id="KW-1185">Reference proteome</keyword>
<accession>A0AAF0C750</accession>
<reference evidence="1 2" key="2">
    <citation type="journal article" date="2022" name="Mar. Drugs">
        <title>Bioassay-Guided Fractionation Leads to the Detection of Cholic Acid Generated by the Rare Thalassomonas sp.</title>
        <authorList>
            <person name="Pheiffer F."/>
            <person name="Schneider Y.K."/>
            <person name="Hansen E.H."/>
            <person name="Andersen J.H."/>
            <person name="Isaksson J."/>
            <person name="Busche T."/>
            <person name="R C."/>
            <person name="Kalinowski J."/>
            <person name="Zyl L.V."/>
            <person name="Trindade M."/>
        </authorList>
    </citation>
    <scope>NUCLEOTIDE SEQUENCE [LARGE SCALE GENOMIC DNA]</scope>
    <source>
        <strain evidence="1 2">XOM25</strain>
    </source>
</reference>
<reference evidence="1 2" key="1">
    <citation type="journal article" date="2015" name="Genome Announc.">
        <title>Draft Genome Sequences of Marine Isolates of Thalassomonas viridans and Thalassomonas actiniarum.</title>
        <authorList>
            <person name="Olonade I."/>
            <person name="van Zyl L.J."/>
            <person name="Trindade M."/>
        </authorList>
    </citation>
    <scope>NUCLEOTIDE SEQUENCE [LARGE SCALE GENOMIC DNA]</scope>
    <source>
        <strain evidence="1 2">XOM25</strain>
    </source>
</reference>
<evidence type="ECO:0000313" key="1">
    <source>
        <dbReference type="EMBL" id="WDE02790.1"/>
    </source>
</evidence>
<name>A0AAF0C750_9GAMM</name>
<gene>
    <name evidence="1" type="ORF">SG34_015200</name>
</gene>
<dbReference type="KEGG" id="tvd:SG34_015200"/>
<protein>
    <submittedName>
        <fullName evidence="1">Uncharacterized protein</fullName>
    </submittedName>
</protein>
<dbReference type="Proteomes" id="UP000032352">
    <property type="component" value="Chromosome"/>
</dbReference>
<organism evidence="1 2">
    <name type="scientific">Thalassomonas viridans</name>
    <dbReference type="NCBI Taxonomy" id="137584"/>
    <lineage>
        <taxon>Bacteria</taxon>
        <taxon>Pseudomonadati</taxon>
        <taxon>Pseudomonadota</taxon>
        <taxon>Gammaproteobacteria</taxon>
        <taxon>Alteromonadales</taxon>
        <taxon>Colwelliaceae</taxon>
        <taxon>Thalassomonas</taxon>
    </lineage>
</organism>
<dbReference type="AlphaFoldDB" id="A0AAF0C750"/>
<dbReference type="EMBL" id="CP059733">
    <property type="protein sequence ID" value="WDE02790.1"/>
    <property type="molecule type" value="Genomic_DNA"/>
</dbReference>
<evidence type="ECO:0000313" key="2">
    <source>
        <dbReference type="Proteomes" id="UP000032352"/>
    </source>
</evidence>